<feature type="region of interest" description="Disordered" evidence="1">
    <location>
        <begin position="27"/>
        <end position="46"/>
    </location>
</feature>
<dbReference type="Proteomes" id="UP001174934">
    <property type="component" value="Unassembled WGS sequence"/>
</dbReference>
<keyword evidence="2" id="KW-0732">Signal</keyword>
<name>A0AA39WTU4_9PEZI</name>
<organism evidence="3 4">
    <name type="scientific">Bombardia bombarda</name>
    <dbReference type="NCBI Taxonomy" id="252184"/>
    <lineage>
        <taxon>Eukaryota</taxon>
        <taxon>Fungi</taxon>
        <taxon>Dikarya</taxon>
        <taxon>Ascomycota</taxon>
        <taxon>Pezizomycotina</taxon>
        <taxon>Sordariomycetes</taxon>
        <taxon>Sordariomycetidae</taxon>
        <taxon>Sordariales</taxon>
        <taxon>Lasiosphaeriaceae</taxon>
        <taxon>Bombardia</taxon>
    </lineage>
</organism>
<evidence type="ECO:0000313" key="4">
    <source>
        <dbReference type="Proteomes" id="UP001174934"/>
    </source>
</evidence>
<dbReference type="EMBL" id="JAULSR010000004">
    <property type="protein sequence ID" value="KAK0621210.1"/>
    <property type="molecule type" value="Genomic_DNA"/>
</dbReference>
<accession>A0AA39WTU4</accession>
<keyword evidence="4" id="KW-1185">Reference proteome</keyword>
<feature type="region of interest" description="Disordered" evidence="1">
    <location>
        <begin position="53"/>
        <end position="84"/>
    </location>
</feature>
<reference evidence="3" key="1">
    <citation type="submission" date="2023-06" db="EMBL/GenBank/DDBJ databases">
        <title>Genome-scale phylogeny and comparative genomics of the fungal order Sordariales.</title>
        <authorList>
            <consortium name="Lawrence Berkeley National Laboratory"/>
            <person name="Hensen N."/>
            <person name="Bonometti L."/>
            <person name="Westerberg I."/>
            <person name="Brannstrom I.O."/>
            <person name="Guillou S."/>
            <person name="Cros-Aarteil S."/>
            <person name="Calhoun S."/>
            <person name="Haridas S."/>
            <person name="Kuo A."/>
            <person name="Mondo S."/>
            <person name="Pangilinan J."/>
            <person name="Riley R."/>
            <person name="LaButti K."/>
            <person name="Andreopoulos B."/>
            <person name="Lipzen A."/>
            <person name="Chen C."/>
            <person name="Yanf M."/>
            <person name="Daum C."/>
            <person name="Ng V."/>
            <person name="Clum A."/>
            <person name="Steindorff A."/>
            <person name="Ohm R."/>
            <person name="Martin F."/>
            <person name="Silar P."/>
            <person name="Natvig D."/>
            <person name="Lalanne C."/>
            <person name="Gautier V."/>
            <person name="Ament-velasquez S.L."/>
            <person name="Kruys A."/>
            <person name="Hutchinson M.I."/>
            <person name="Powell A.J."/>
            <person name="Barry K."/>
            <person name="Miller A.N."/>
            <person name="Grigoriev I.V."/>
            <person name="Debuchy R."/>
            <person name="Gladieux P."/>
            <person name="Thoren M.H."/>
            <person name="Johannesson H."/>
        </authorList>
    </citation>
    <scope>NUCLEOTIDE SEQUENCE</scope>
    <source>
        <strain evidence="3">SMH3391-2</strain>
    </source>
</reference>
<evidence type="ECO:0000313" key="3">
    <source>
        <dbReference type="EMBL" id="KAK0621210.1"/>
    </source>
</evidence>
<comment type="caution">
    <text evidence="3">The sequence shown here is derived from an EMBL/GenBank/DDBJ whole genome shotgun (WGS) entry which is preliminary data.</text>
</comment>
<proteinExistence type="predicted"/>
<evidence type="ECO:0000256" key="2">
    <source>
        <dbReference type="SAM" id="SignalP"/>
    </source>
</evidence>
<feature type="chain" id="PRO_5041410074" evidence="2">
    <location>
        <begin position="20"/>
        <end position="84"/>
    </location>
</feature>
<dbReference type="AlphaFoldDB" id="A0AA39WTU4"/>
<feature type="signal peptide" evidence="2">
    <location>
        <begin position="1"/>
        <end position="19"/>
    </location>
</feature>
<evidence type="ECO:0000256" key="1">
    <source>
        <dbReference type="SAM" id="MobiDB-lite"/>
    </source>
</evidence>
<protein>
    <submittedName>
        <fullName evidence="3">Uncharacterized protein</fullName>
    </submittedName>
</protein>
<gene>
    <name evidence="3" type="ORF">B0T17DRAFT_533270</name>
</gene>
<sequence length="84" mass="9232">MQYTWVSLFLSSLTLPAQVFRPNPSSTHAIPSRAMPASSPCKPKANNLVSPFPNQDFSQFSNHNHTSSNISPITYPSTMHPTST</sequence>